<feature type="domain" description="CBM20" evidence="3">
    <location>
        <begin position="218"/>
        <end position="312"/>
    </location>
</feature>
<accession>A0A9W4SIH4</accession>
<evidence type="ECO:0000259" key="2">
    <source>
        <dbReference type="Pfam" id="PF00004"/>
    </source>
</evidence>
<feature type="domain" description="ATPase AAA-type core" evidence="2">
    <location>
        <begin position="1974"/>
        <end position="2042"/>
    </location>
</feature>
<dbReference type="InterPro" id="IPR003959">
    <property type="entry name" value="ATPase_AAA_core"/>
</dbReference>
<sequence>MNDNDDPVEPVPPVQNKSKKIDNKFTPTSVDSNVTLVNNDRSTCNLEEPTVQKKGNNKFSTKEQYHIAHDSNERVTNKESNKERYLTETETDPIQTKSKVRMRENELEREQKNAKKVKLLKNFGQLSTVSIQPKSKDVRMREHDLEPREVVKKAKLVNESEDSENRRGSTSQTISQNNNSLADIHNDSSSSRNKSFLKKSFDMIKNFIGYEDVPDDKTVQVVFHVHLPFRSENPVIVGNIEELGNWEEPKVKLIQYRNDYSEHKSYWYSMPIRIPIERFQSNAVEYKYAVSSSDNRLQFEGEGPNDNRVLEIQRQKFDIWKNNSINSIKHITDYMFLDVIYYSVTLKNIKDMILEYNCILKEYRKLTSSVTNIQFIIKHASENFVGKQLFLCFLLGHIRGRFEFPKNFQSTPLLQALLVVQSDTFPTDSWHIVLKGIDHLIHHNINNALFGWLKIFNIAQIIDHKYNFVDKITFSKCNDNKYIEGCFKYILKRKFDENNRVKIIKWLMSQCKNMKILSIVWQSSDKTDDQYLVERSEKIISKDDPFVLHKTFSELPDDIRDKVANLFRKRALQLLINVRRSATLDDSQSKSMSDLLNSARLHWTKDEYIVILETVSTLENYQLLRSFSSFLKNWIEMTKNIDNQIAQICIQWYKKFIDRTDHTTAHKEEYVTAVFEKLSYTCSVVKEKSILDKLMTITFNCIRKSSVQSIFNVTNKVVKFGPEAEHVFTKVIYEKIESMDLDYDEQLLKKMQGICGCTGKSLEIPNEFCETILFHILSRLHKKSSNVCSKVSLLGSANFWIIILRATGSTKKFHSHQLVQETKTTILDLADMIKNCSINIQLLQDLLNLNDDDLNYYLNSANFSSEEIITKETLVKVRQNCHSYEQRLKILGDFYMRFCPLQKTKGAQNYFDELIERSNKLGSISLKEALSEDHWNFHKEIISIAESTYRLNESRIFYNVFEKRLNEEYKNKCEYDETINVEYIAQRLMKYVLREYTARCKQYKNWEDLKYSEEIPFWCNISNFDNEIRLMEKYGNIKIRKSKIFMITIEFLSRNKDWEERIENLSKIIKIFDVKENWLKGLIHHEDLGKLSNSFSTIDKNFSKFNNNSWAFIKELSRSEEFIEFLNDKTDGDLKNLINSVDEHSDTRLIQEGTISSLIQVKQSIQQFINNANLTLDTFLKELNDVVQNPSLTSKLSLCNSNIMALKNMYESIFNKGEVTKEKIQNAVNIGTYEFVKMKDNEVCNVALTYTSRSEAMRYNINELQDLRSRALLISKAGVSFEQIDDDIVSKMEEFVKQVDIAQNIIIAMKKLTQLGHFGYRKYIKSAKGTNNLEEISIILRNDLEIWEDIVNRVQENCYYLNFYPARHVLAFYDYYTIKSEQVEITETCQTLVSFVNRKAKSLLRKGQEFNCQKDKYDQVLKEINDRLEKIFGTLQKHARTVRPVPNWKERVISDTVKRGELFVAACNNKSKVPNIIMSFYVNHEVYPEPWQLLICMTSTTEEELSIFIKRCFFASKNGYQGHLFCIANLELLDFELQYYLVNRIRFFMERVDNYFLALICCSETGMHHHILDQFSENVHATDGLGAVAMKTIYRELCQKVMCVTSALSGQGKTQFIKQMSSENGKSLVPFLINDGASYNSLIRQLKNSHIQQVYDNIHINIISTDNPVDVNMFLFQLLTFGIVSNNEYVTSLPDTNIFIEIANNHLLESLPFINCLKNTHLLWDINNLKVSEIIHSPIQVVCRYLDLYDKKRLDKENIFFRPCDKSIDQKSCRQLLYKYFFSKIDPNILSFRFLEIFVNFLADQLKRLSGSPFFTVSNLKFMTRDLNIRSTLFNILLDVSNDFATKSIKTKSAQLQAISNKATDEVDQLENLVQWDDSNHLLVLFMSQSPESICTLYRDKKVVPNNVLSLLESQRWKVVDYQTMPSEELLFILERLARHTMYEIKYQPYALTADNVLKMALMLLRTRANIPVVICGEAGCGKTSLISFLAKMVEVEFDALNLHAGITEQAIKDFMKKSGKKAKTSEIWLFFDEINTCNHIGLLADLIAHRMFDGKQIHQNIRLFAACNPYRVRKKGVSKVGLKPKKIIFNQRNTLVYEVKPLPDQILDYVWDYGTLQSKDEKIYIQIMVQKAKLNPVFAKLLFASQEFIRNVEEHYSISLRDAKRAIKLVDFFYKSFQTRQSERINYFGYSSDIVIRSYVLALGLCYQSRLYEHELRRKYREMICKIFSNMKESDFNEIIRDEQMDYMKRMTCPPNTAFNEALLENVLAVIVCIMCKIPLFIVGSPGSSKSLAIRLVHQNLKVGLAETSPYNPLKVLHSLLEPSYPADGPTVSVIGISNWRLDNSKNSRALLKLISADPPLLNRFEKQRMEINNILNKDEIELVNQLREWTRQMATVASTAETSYHNFTIEDLFIGFNEEETLQSLIIDTKKKEPRISDEEILEKCKENLIAIATTDGMVRIERSPLDFEEIQYLKNVYFQVQHHDDIADFFQDLLRGQIVNFNGHLVIINTFSNINADVASNLNGITRNITNPILLHVFWWKSASSTLAAFRLIHKCPLILNEIIINDDELAYVENLEQQIVDEVTSLMLKKFGNGKEIVELQFEIRNVLNLCEKFSNFKKTESFQLLRICNDLLSTESIPLKIIKKMIKTKGNEEIFSSMYIRRIFKILTNFKGIESKNILFAKQSFIMRSLEIIPFDSPSKLEFYHTLFLEDPFPLMGQIIKSMFEEESKNKPFEFFTWLNNPKKMLDIPLFGMINTCIEEKGCHSSIAALFCDRY</sequence>
<dbReference type="SUPFAM" id="SSF49452">
    <property type="entry name" value="Starch-binding domain-like"/>
    <property type="match status" value="1"/>
</dbReference>
<dbReference type="OrthoDB" id="2400221at2759"/>
<evidence type="ECO:0000259" key="3">
    <source>
        <dbReference type="Pfam" id="PF00686"/>
    </source>
</evidence>
<evidence type="ECO:0000313" key="5">
    <source>
        <dbReference type="Proteomes" id="UP001153678"/>
    </source>
</evidence>
<dbReference type="InterPro" id="IPR027417">
    <property type="entry name" value="P-loop_NTPase"/>
</dbReference>
<dbReference type="PANTHER" id="PTHR22605">
    <property type="entry name" value="RZ-TYPE DOMAIN-CONTAINING PROTEIN"/>
    <property type="match status" value="1"/>
</dbReference>
<feature type="compositionally biased region" description="Basic and acidic residues" evidence="1">
    <location>
        <begin position="134"/>
        <end position="167"/>
    </location>
</feature>
<feature type="region of interest" description="Disordered" evidence="1">
    <location>
        <begin position="134"/>
        <end position="192"/>
    </location>
</feature>
<evidence type="ECO:0000256" key="1">
    <source>
        <dbReference type="SAM" id="MobiDB-lite"/>
    </source>
</evidence>
<protein>
    <submittedName>
        <fullName evidence="4">7084_t:CDS:1</fullName>
    </submittedName>
</protein>
<dbReference type="GO" id="GO:0016887">
    <property type="term" value="F:ATP hydrolysis activity"/>
    <property type="evidence" value="ECO:0007669"/>
    <property type="project" value="InterPro"/>
</dbReference>
<dbReference type="SUPFAM" id="SSF52540">
    <property type="entry name" value="P-loop containing nucleoside triphosphate hydrolases"/>
    <property type="match status" value="1"/>
</dbReference>
<dbReference type="Pfam" id="PF00004">
    <property type="entry name" value="AAA"/>
    <property type="match status" value="1"/>
</dbReference>
<dbReference type="GO" id="GO:0005524">
    <property type="term" value="F:ATP binding"/>
    <property type="evidence" value="ECO:0007669"/>
    <property type="project" value="InterPro"/>
</dbReference>
<keyword evidence="5" id="KW-1185">Reference proteome</keyword>
<reference evidence="4" key="1">
    <citation type="submission" date="2022-08" db="EMBL/GenBank/DDBJ databases">
        <authorList>
            <person name="Kallberg Y."/>
            <person name="Tangrot J."/>
            <person name="Rosling A."/>
        </authorList>
    </citation>
    <scope>NUCLEOTIDE SEQUENCE</scope>
    <source>
        <strain evidence="4">Wild A</strain>
    </source>
</reference>
<dbReference type="InterPro" id="IPR013783">
    <property type="entry name" value="Ig-like_fold"/>
</dbReference>
<organism evidence="4 5">
    <name type="scientific">Funneliformis geosporum</name>
    <dbReference type="NCBI Taxonomy" id="1117311"/>
    <lineage>
        <taxon>Eukaryota</taxon>
        <taxon>Fungi</taxon>
        <taxon>Fungi incertae sedis</taxon>
        <taxon>Mucoromycota</taxon>
        <taxon>Glomeromycotina</taxon>
        <taxon>Glomeromycetes</taxon>
        <taxon>Glomerales</taxon>
        <taxon>Glomeraceae</taxon>
        <taxon>Funneliformis</taxon>
    </lineage>
</organism>
<dbReference type="GO" id="GO:0004842">
    <property type="term" value="F:ubiquitin-protein transferase activity"/>
    <property type="evidence" value="ECO:0007669"/>
    <property type="project" value="InterPro"/>
</dbReference>
<proteinExistence type="predicted"/>
<dbReference type="InterPro" id="IPR002044">
    <property type="entry name" value="CBM20"/>
</dbReference>
<dbReference type="GO" id="GO:2001070">
    <property type="term" value="F:starch binding"/>
    <property type="evidence" value="ECO:0007669"/>
    <property type="project" value="InterPro"/>
</dbReference>
<dbReference type="EMBL" id="CAMKVN010000741">
    <property type="protein sequence ID" value="CAI2170778.1"/>
    <property type="molecule type" value="Genomic_DNA"/>
</dbReference>
<dbReference type="Pfam" id="PF00686">
    <property type="entry name" value="CBM_20"/>
    <property type="match status" value="1"/>
</dbReference>
<dbReference type="InterPro" id="IPR031248">
    <property type="entry name" value="RNF213"/>
</dbReference>
<dbReference type="PANTHER" id="PTHR22605:SF1">
    <property type="entry name" value="RZ-TYPE DOMAIN-CONTAINING PROTEIN"/>
    <property type="match status" value="1"/>
</dbReference>
<feature type="compositionally biased region" description="Low complexity" evidence="1">
    <location>
        <begin position="169"/>
        <end position="180"/>
    </location>
</feature>
<name>A0A9W4SIH4_9GLOM</name>
<feature type="region of interest" description="Disordered" evidence="1">
    <location>
        <begin position="1"/>
        <end position="27"/>
    </location>
</feature>
<gene>
    <name evidence="4" type="ORF">FWILDA_LOCUS4748</name>
</gene>
<dbReference type="Proteomes" id="UP001153678">
    <property type="component" value="Unassembled WGS sequence"/>
</dbReference>
<dbReference type="Gene3D" id="2.60.40.10">
    <property type="entry name" value="Immunoglobulins"/>
    <property type="match status" value="1"/>
</dbReference>
<evidence type="ECO:0000313" key="4">
    <source>
        <dbReference type="EMBL" id="CAI2170778.1"/>
    </source>
</evidence>
<dbReference type="InterPro" id="IPR013784">
    <property type="entry name" value="Carb-bd-like_fold"/>
</dbReference>
<comment type="caution">
    <text evidence="4">The sequence shown here is derived from an EMBL/GenBank/DDBJ whole genome shotgun (WGS) entry which is preliminary data.</text>
</comment>
<dbReference type="Gene3D" id="3.40.50.300">
    <property type="entry name" value="P-loop containing nucleotide triphosphate hydrolases"/>
    <property type="match status" value="1"/>
</dbReference>